<proteinExistence type="predicted"/>
<keyword evidence="2" id="KW-0808">Transferase</keyword>
<sequence length="211" mass="23910">MKFKIAGGLSENGVVAGNVFNKYDAKNYIIRRLMQGFASSLSLLVNKVNPSSIYEIGCGEGYWVLHWNKLGLAARGCDVSSQVIKIAQANACDSHLPNQLFTVKDLYECDENNAADLIVCCEVLEHLADPNKGLRVLQKIVKKYLILSVPREPIWRLLNMLRGKYCSAFGNTPGHLQHWSKRRFVTQISTYFDILEVKTPFPWTMLLCQRK</sequence>
<dbReference type="PANTHER" id="PTHR43861">
    <property type="entry name" value="TRANS-ACONITATE 2-METHYLTRANSFERASE-RELATED"/>
    <property type="match status" value="1"/>
</dbReference>
<evidence type="ECO:0000259" key="1">
    <source>
        <dbReference type="Pfam" id="PF08242"/>
    </source>
</evidence>
<dbReference type="SUPFAM" id="SSF53335">
    <property type="entry name" value="S-adenosyl-L-methionine-dependent methyltransferases"/>
    <property type="match status" value="1"/>
</dbReference>
<keyword evidence="3" id="KW-1185">Reference proteome</keyword>
<dbReference type="EMBL" id="LUKY01000033">
    <property type="protein sequence ID" value="OIZ94222.1"/>
    <property type="molecule type" value="Genomic_DNA"/>
</dbReference>
<comment type="caution">
    <text evidence="2">The sequence shown here is derived from an EMBL/GenBank/DDBJ whole genome shotgun (WGS) entry which is preliminary data.</text>
</comment>
<dbReference type="Pfam" id="PF08242">
    <property type="entry name" value="Methyltransf_12"/>
    <property type="match status" value="1"/>
</dbReference>
<reference evidence="2 3" key="1">
    <citation type="submission" date="2016-03" db="EMBL/GenBank/DDBJ databases">
        <title>Comparative genomics of Rickettsiella.</title>
        <authorList>
            <person name="Chandler C."/>
            <person name="Wang Y."/>
        </authorList>
    </citation>
    <scope>NUCLEOTIDE SEQUENCE [LARGE SCALE GENOMIC DNA]</scope>
    <source>
        <strain evidence="2 3">RCFS May 2013</strain>
    </source>
</reference>
<feature type="domain" description="Methyltransferase type 12" evidence="1">
    <location>
        <begin position="55"/>
        <end position="142"/>
    </location>
</feature>
<dbReference type="STRING" id="1225476.A1D18_05040"/>
<dbReference type="OrthoDB" id="8772893at2"/>
<keyword evidence="2" id="KW-0489">Methyltransferase</keyword>
<dbReference type="InterPro" id="IPR029063">
    <property type="entry name" value="SAM-dependent_MTases_sf"/>
</dbReference>
<evidence type="ECO:0000313" key="3">
    <source>
        <dbReference type="Proteomes" id="UP000183924"/>
    </source>
</evidence>
<dbReference type="GO" id="GO:0032259">
    <property type="term" value="P:methylation"/>
    <property type="evidence" value="ECO:0007669"/>
    <property type="project" value="UniProtKB-KW"/>
</dbReference>
<protein>
    <submittedName>
        <fullName evidence="2">Methyltransferase type 11</fullName>
    </submittedName>
</protein>
<dbReference type="RefSeq" id="WP_071662718.1">
    <property type="nucleotide sequence ID" value="NZ_LUKY01000033.1"/>
</dbReference>
<gene>
    <name evidence="2" type="ORF">A1D18_05040</name>
</gene>
<dbReference type="CDD" id="cd02440">
    <property type="entry name" value="AdoMet_MTases"/>
    <property type="match status" value="1"/>
</dbReference>
<dbReference type="GO" id="GO:0008168">
    <property type="term" value="F:methyltransferase activity"/>
    <property type="evidence" value="ECO:0007669"/>
    <property type="project" value="UniProtKB-KW"/>
</dbReference>
<dbReference type="AlphaFoldDB" id="A0A1J8NJI6"/>
<dbReference type="Gene3D" id="3.40.50.150">
    <property type="entry name" value="Vaccinia Virus protein VP39"/>
    <property type="match status" value="1"/>
</dbReference>
<dbReference type="InterPro" id="IPR013217">
    <property type="entry name" value="Methyltransf_12"/>
</dbReference>
<dbReference type="Proteomes" id="UP000183924">
    <property type="component" value="Unassembled WGS sequence"/>
</dbReference>
<organism evidence="2 3">
    <name type="scientific">Candidatus Rickettsiella isopodorum</name>
    <dbReference type="NCBI Taxonomy" id="1225476"/>
    <lineage>
        <taxon>Bacteria</taxon>
        <taxon>Pseudomonadati</taxon>
        <taxon>Pseudomonadota</taxon>
        <taxon>Gammaproteobacteria</taxon>
        <taxon>Legionellales</taxon>
        <taxon>Coxiellaceae</taxon>
        <taxon>Rickettsiella</taxon>
    </lineage>
</organism>
<evidence type="ECO:0000313" key="2">
    <source>
        <dbReference type="EMBL" id="OIZ94222.1"/>
    </source>
</evidence>
<name>A0A1J8NJI6_9COXI</name>
<accession>A0A1J8NJI6</accession>